<dbReference type="Pfam" id="PF14219">
    <property type="entry name" value="DUF4328"/>
    <property type="match status" value="1"/>
</dbReference>
<feature type="transmembrane region" description="Helical" evidence="1">
    <location>
        <begin position="53"/>
        <end position="77"/>
    </location>
</feature>
<evidence type="ECO:0000313" key="3">
    <source>
        <dbReference type="EMBL" id="UOG76749.1"/>
    </source>
</evidence>
<gene>
    <name evidence="3" type="ORF">MTX78_09140</name>
</gene>
<organism evidence="3 4">
    <name type="scientific">Hymenobacter tibetensis</name>
    <dbReference type="NCBI Taxonomy" id="497967"/>
    <lineage>
        <taxon>Bacteria</taxon>
        <taxon>Pseudomonadati</taxon>
        <taxon>Bacteroidota</taxon>
        <taxon>Cytophagia</taxon>
        <taxon>Cytophagales</taxon>
        <taxon>Hymenobacteraceae</taxon>
        <taxon>Hymenobacter</taxon>
    </lineage>
</organism>
<proteinExistence type="predicted"/>
<dbReference type="EMBL" id="CP094669">
    <property type="protein sequence ID" value="UOG76749.1"/>
    <property type="molecule type" value="Genomic_DNA"/>
</dbReference>
<keyword evidence="1" id="KW-0812">Transmembrane</keyword>
<keyword evidence="4" id="KW-1185">Reference proteome</keyword>
<dbReference type="Proteomes" id="UP000831113">
    <property type="component" value="Chromosome"/>
</dbReference>
<sequence>MLRDNAQRAQQAIVIHYVIASGALGAAILDLLYVNRLSHGAEEPSTLDSLLDFGQGAMGFVTLVLLTAGFVVLIRWLRRAYVNLKLAGLDTEYSDGWAAGAWFVPFINLLRPYTITREVWRSTQLQSVGSVQPHTLLRIWWFVHVFDSVVGNISGRRAFSAETIVELQSSTWFSFFANLLGIASAVLTAQVIQRISRFEEDLQLQAQVQSLGSPAPEPVEYMPSDFTNEQYF</sequence>
<reference evidence="3 4" key="1">
    <citation type="submission" date="2022-03" db="EMBL/GenBank/DDBJ databases">
        <title>Hymenobactersp. isolated from the air.</title>
        <authorList>
            <person name="Won M."/>
            <person name="Kwon S.-W."/>
        </authorList>
    </citation>
    <scope>NUCLEOTIDE SEQUENCE [LARGE SCALE GENOMIC DNA]</scope>
    <source>
        <strain evidence="3 4">KACC 21982</strain>
    </source>
</reference>
<dbReference type="RefSeq" id="WP_243801915.1">
    <property type="nucleotide sequence ID" value="NZ_CP094669.1"/>
</dbReference>
<dbReference type="InterPro" id="IPR025565">
    <property type="entry name" value="DUF4328"/>
</dbReference>
<keyword evidence="1" id="KW-1133">Transmembrane helix</keyword>
<feature type="transmembrane region" description="Helical" evidence="1">
    <location>
        <begin position="12"/>
        <end position="33"/>
    </location>
</feature>
<evidence type="ECO:0000313" key="4">
    <source>
        <dbReference type="Proteomes" id="UP000831113"/>
    </source>
</evidence>
<feature type="domain" description="DUF4328" evidence="2">
    <location>
        <begin position="55"/>
        <end position="196"/>
    </location>
</feature>
<evidence type="ECO:0000259" key="2">
    <source>
        <dbReference type="Pfam" id="PF14219"/>
    </source>
</evidence>
<protein>
    <submittedName>
        <fullName evidence="3">DUF4328 domain-containing protein</fullName>
    </submittedName>
</protein>
<accession>A0ABY4D475</accession>
<keyword evidence="1" id="KW-0472">Membrane</keyword>
<name>A0ABY4D475_9BACT</name>
<evidence type="ECO:0000256" key="1">
    <source>
        <dbReference type="SAM" id="Phobius"/>
    </source>
</evidence>